<reference evidence="2" key="1">
    <citation type="submission" date="2020-02" db="EMBL/GenBank/DDBJ databases">
        <authorList>
            <person name="Meier V. D."/>
        </authorList>
    </citation>
    <scope>NUCLEOTIDE SEQUENCE</scope>
    <source>
        <strain evidence="2">AVDCRST_MAG59</strain>
    </source>
</reference>
<evidence type="ECO:0000313" key="2">
    <source>
        <dbReference type="EMBL" id="CAA9577978.1"/>
    </source>
</evidence>
<feature type="non-terminal residue" evidence="2">
    <location>
        <position position="149"/>
    </location>
</feature>
<feature type="region of interest" description="Disordered" evidence="1">
    <location>
        <begin position="127"/>
        <end position="149"/>
    </location>
</feature>
<dbReference type="AlphaFoldDB" id="A0A6J4VJU4"/>
<keyword evidence="2" id="KW-0328">Glycosyltransferase</keyword>
<organism evidence="2">
    <name type="scientific">uncultured Thermomicrobiales bacterium</name>
    <dbReference type="NCBI Taxonomy" id="1645740"/>
    <lineage>
        <taxon>Bacteria</taxon>
        <taxon>Pseudomonadati</taxon>
        <taxon>Thermomicrobiota</taxon>
        <taxon>Thermomicrobia</taxon>
        <taxon>Thermomicrobiales</taxon>
        <taxon>environmental samples</taxon>
    </lineage>
</organism>
<keyword evidence="2" id="KW-0808">Transferase</keyword>
<evidence type="ECO:0000256" key="1">
    <source>
        <dbReference type="SAM" id="MobiDB-lite"/>
    </source>
</evidence>
<name>A0A6J4VJU4_9BACT</name>
<dbReference type="EMBL" id="CADCWF010000318">
    <property type="protein sequence ID" value="CAA9577978.1"/>
    <property type="molecule type" value="Genomic_DNA"/>
</dbReference>
<protein>
    <submittedName>
        <fullName evidence="2">Hypoxanthine-guanine phosphoribosyltransferase</fullName>
        <ecNumber evidence="2">2.4.2.8</ecNumber>
    </submittedName>
</protein>
<feature type="compositionally biased region" description="Basic and acidic residues" evidence="1">
    <location>
        <begin position="1"/>
        <end position="27"/>
    </location>
</feature>
<dbReference type="GO" id="GO:0016757">
    <property type="term" value="F:glycosyltransferase activity"/>
    <property type="evidence" value="ECO:0007669"/>
    <property type="project" value="UniProtKB-KW"/>
</dbReference>
<feature type="compositionally biased region" description="Basic and acidic residues" evidence="1">
    <location>
        <begin position="46"/>
        <end position="55"/>
    </location>
</feature>
<sequence length="149" mass="16871">DRRLERGGGVHDRPHAGDDDPGRDRLHGRLLLRQQHQEHRRRPHPQRPEQRDRGPRRAGGRGHRRQRVDAALSARCAPDAPPGLGGGGRAATQGKAGRHSGRCRSRRVRHPRRVRHRVRTGLCGAIPKPAIRRDPRPRRDQGRSGRQCI</sequence>
<feature type="compositionally biased region" description="Basic and acidic residues" evidence="1">
    <location>
        <begin position="131"/>
        <end position="143"/>
    </location>
</feature>
<feature type="region of interest" description="Disordered" evidence="1">
    <location>
        <begin position="1"/>
        <end position="114"/>
    </location>
</feature>
<feature type="compositionally biased region" description="Basic residues" evidence="1">
    <location>
        <begin position="96"/>
        <end position="114"/>
    </location>
</feature>
<accession>A0A6J4VJU4</accession>
<gene>
    <name evidence="2" type="ORF">AVDCRST_MAG59-4362</name>
</gene>
<proteinExistence type="predicted"/>
<feature type="compositionally biased region" description="Basic residues" evidence="1">
    <location>
        <begin position="56"/>
        <end position="66"/>
    </location>
</feature>
<dbReference type="EC" id="2.4.2.8" evidence="2"/>
<feature type="non-terminal residue" evidence="2">
    <location>
        <position position="1"/>
    </location>
</feature>